<dbReference type="GO" id="GO:0010181">
    <property type="term" value="F:FMN binding"/>
    <property type="evidence" value="ECO:0007669"/>
    <property type="project" value="InterPro"/>
</dbReference>
<evidence type="ECO:0000313" key="5">
    <source>
        <dbReference type="Proteomes" id="UP001315686"/>
    </source>
</evidence>
<dbReference type="InterPro" id="IPR012349">
    <property type="entry name" value="Split_barrel_FMN-bd"/>
</dbReference>
<dbReference type="EMBL" id="JADQAZ010000001">
    <property type="protein sequence ID" value="MBT0957278.1"/>
    <property type="molecule type" value="Genomic_DNA"/>
</dbReference>
<reference evidence="4 5" key="1">
    <citation type="journal article" date="2021" name="Arch. Microbiol.">
        <title>Harenicola maris gen. nov., sp. nov. isolated from the Sea of Japan shallow sediments.</title>
        <authorList>
            <person name="Romanenko L.A."/>
            <person name="Kurilenko V.V."/>
            <person name="Chernysheva N.Y."/>
            <person name="Tekutyeva L.A."/>
            <person name="Velansky P.V."/>
            <person name="Svetashev V.I."/>
            <person name="Isaeva M.P."/>
        </authorList>
    </citation>
    <scope>NUCLEOTIDE SEQUENCE [LARGE SCALE GENOMIC DNA]</scope>
    <source>
        <strain evidence="4 5">KMM 3653</strain>
    </source>
</reference>
<dbReference type="InterPro" id="IPR002563">
    <property type="entry name" value="Flavin_Rdtase-like_dom"/>
</dbReference>
<comment type="caution">
    <text evidence="4">The sequence shown here is derived from an EMBL/GenBank/DDBJ whole genome shotgun (WGS) entry which is preliminary data.</text>
</comment>
<dbReference type="InterPro" id="IPR050268">
    <property type="entry name" value="NADH-dep_flavin_reductase"/>
</dbReference>
<comment type="similarity">
    <text evidence="1">Belongs to the non-flavoprotein flavin reductase family.</text>
</comment>
<evidence type="ECO:0000256" key="2">
    <source>
        <dbReference type="ARBA" id="ARBA00023002"/>
    </source>
</evidence>
<organism evidence="4 5">
    <name type="scientific">Harenicola maris</name>
    <dbReference type="NCBI Taxonomy" id="2841044"/>
    <lineage>
        <taxon>Bacteria</taxon>
        <taxon>Pseudomonadati</taxon>
        <taxon>Pseudomonadota</taxon>
        <taxon>Alphaproteobacteria</taxon>
        <taxon>Rhodobacterales</taxon>
        <taxon>Paracoccaceae</taxon>
        <taxon>Harenicola</taxon>
    </lineage>
</organism>
<dbReference type="RefSeq" id="WP_327793454.1">
    <property type="nucleotide sequence ID" value="NZ_JADQAZ010000001.1"/>
</dbReference>
<dbReference type="PANTHER" id="PTHR30466">
    <property type="entry name" value="FLAVIN REDUCTASE"/>
    <property type="match status" value="1"/>
</dbReference>
<keyword evidence="5" id="KW-1185">Reference proteome</keyword>
<dbReference type="SMART" id="SM00903">
    <property type="entry name" value="Flavin_Reduct"/>
    <property type="match status" value="1"/>
</dbReference>
<evidence type="ECO:0000313" key="4">
    <source>
        <dbReference type="EMBL" id="MBT0957278.1"/>
    </source>
</evidence>
<dbReference type="GO" id="GO:0042602">
    <property type="term" value="F:riboflavin reductase (NADPH) activity"/>
    <property type="evidence" value="ECO:0007669"/>
    <property type="project" value="TreeGrafter"/>
</dbReference>
<dbReference type="PANTHER" id="PTHR30466:SF11">
    <property type="entry name" value="FLAVIN-DEPENDENT MONOOXYGENASE, REDUCTASE SUBUNIT HSAB"/>
    <property type="match status" value="1"/>
</dbReference>
<evidence type="ECO:0000256" key="1">
    <source>
        <dbReference type="ARBA" id="ARBA00008898"/>
    </source>
</evidence>
<dbReference type="Pfam" id="PF01613">
    <property type="entry name" value="Flavin_Reduct"/>
    <property type="match status" value="1"/>
</dbReference>
<dbReference type="AlphaFoldDB" id="A0AAP2CNR1"/>
<dbReference type="Proteomes" id="UP001315686">
    <property type="component" value="Unassembled WGS sequence"/>
</dbReference>
<protein>
    <submittedName>
        <fullName evidence="4">Flavin reductase family protein</fullName>
    </submittedName>
</protein>
<evidence type="ECO:0000259" key="3">
    <source>
        <dbReference type="SMART" id="SM00903"/>
    </source>
</evidence>
<name>A0AAP2CNR1_9RHOB</name>
<dbReference type="Gene3D" id="2.30.110.10">
    <property type="entry name" value="Electron Transport, Fmn-binding Protein, Chain A"/>
    <property type="match status" value="1"/>
</dbReference>
<feature type="domain" description="Flavin reductase like" evidence="3">
    <location>
        <begin position="21"/>
        <end position="162"/>
    </location>
</feature>
<sequence length="166" mass="17664">MTQPGAFVPSPETQRDFRDCLGCFGTGVCVVTTQTPEGPLAMTANSFAAVSLDPPLVLWSPAVTSARHDPFAKAAFSAVHIMDASQGDLATRFARDGRDFDHADWDPDENGTPQLHGTLARFDCAAHAAHPAGDHTILVLRVLAAQHRAGSPLLFVQGQYGHFVSA</sequence>
<keyword evidence="2" id="KW-0560">Oxidoreductase</keyword>
<dbReference type="SUPFAM" id="SSF50475">
    <property type="entry name" value="FMN-binding split barrel"/>
    <property type="match status" value="1"/>
</dbReference>
<proteinExistence type="inferred from homology"/>
<gene>
    <name evidence="4" type="ORF">IV417_07770</name>
</gene>
<accession>A0AAP2CNR1</accession>